<evidence type="ECO:0000313" key="2">
    <source>
        <dbReference type="EMBL" id="MBP3952849.1"/>
    </source>
</evidence>
<proteinExistence type="predicted"/>
<feature type="transmembrane region" description="Helical" evidence="1">
    <location>
        <begin position="108"/>
        <end position="133"/>
    </location>
</feature>
<keyword evidence="1" id="KW-0812">Transmembrane</keyword>
<name>A0A940WU88_9BACI</name>
<keyword evidence="3" id="KW-1185">Reference proteome</keyword>
<feature type="transmembrane region" description="Helical" evidence="1">
    <location>
        <begin position="26"/>
        <end position="51"/>
    </location>
</feature>
<keyword evidence="1" id="KW-0472">Membrane</keyword>
<protein>
    <submittedName>
        <fullName evidence="2">DUF624 domain-containing protein</fullName>
    </submittedName>
</protein>
<feature type="transmembrane region" description="Helical" evidence="1">
    <location>
        <begin position="145"/>
        <end position="171"/>
    </location>
</feature>
<evidence type="ECO:0000256" key="1">
    <source>
        <dbReference type="SAM" id="Phobius"/>
    </source>
</evidence>
<dbReference type="InterPro" id="IPR006938">
    <property type="entry name" value="DUF624"/>
</dbReference>
<accession>A0A940WU88</accession>
<dbReference type="RefSeq" id="WP_210598703.1">
    <property type="nucleotide sequence ID" value="NZ_JAGKSQ010000008.1"/>
</dbReference>
<evidence type="ECO:0000313" key="3">
    <source>
        <dbReference type="Proteomes" id="UP000678228"/>
    </source>
</evidence>
<dbReference type="EMBL" id="JAGKSQ010000008">
    <property type="protein sequence ID" value="MBP3952849.1"/>
    <property type="molecule type" value="Genomic_DNA"/>
</dbReference>
<feature type="transmembrane region" description="Helical" evidence="1">
    <location>
        <begin position="177"/>
        <end position="198"/>
    </location>
</feature>
<organism evidence="2 3">
    <name type="scientific">Halalkalibacter suaedae</name>
    <dbReference type="NCBI Taxonomy" id="2822140"/>
    <lineage>
        <taxon>Bacteria</taxon>
        <taxon>Bacillati</taxon>
        <taxon>Bacillota</taxon>
        <taxon>Bacilli</taxon>
        <taxon>Bacillales</taxon>
        <taxon>Bacillaceae</taxon>
        <taxon>Halalkalibacter</taxon>
    </lineage>
</organism>
<dbReference type="AlphaFoldDB" id="A0A940WU88"/>
<gene>
    <name evidence="2" type="ORF">J7W16_17135</name>
</gene>
<dbReference type="Proteomes" id="UP000678228">
    <property type="component" value="Unassembled WGS sequence"/>
</dbReference>
<feature type="transmembrane region" description="Helical" evidence="1">
    <location>
        <begin position="75"/>
        <end position="96"/>
    </location>
</feature>
<sequence>MNVTGFTSAINEICEWLMKLAFINTLWLLFTIGGLGVFGWAPATAALFAVLRNQFMSKGDAKAFKLFLAVYRKEFIKANLIGLFIVVGAFSLYASIQTLPYLHQYGVILLGTIFIIFSLLFLVLCLFIFPVFSHYDTSLLNCFRYALLLGISHLHYCLLMIVGIVITYILFHSFPGLLLFYAISLPAACIIIIALNAFRTLEKKENALTLVN</sequence>
<keyword evidence="1" id="KW-1133">Transmembrane helix</keyword>
<reference evidence="2" key="1">
    <citation type="submission" date="2021-03" db="EMBL/GenBank/DDBJ databases">
        <title>Bacillus suaedae sp. nov., isolated from Suaeda aralocaspica.</title>
        <authorList>
            <person name="Lei R.F.R."/>
        </authorList>
    </citation>
    <scope>NUCLEOTIDE SEQUENCE</scope>
    <source>
        <strain evidence="2">YZJH907-2</strain>
    </source>
</reference>
<dbReference type="Pfam" id="PF04854">
    <property type="entry name" value="DUF624"/>
    <property type="match status" value="1"/>
</dbReference>
<comment type="caution">
    <text evidence="2">The sequence shown here is derived from an EMBL/GenBank/DDBJ whole genome shotgun (WGS) entry which is preliminary data.</text>
</comment>